<dbReference type="GO" id="GO:0006886">
    <property type="term" value="P:intracellular protein transport"/>
    <property type="evidence" value="ECO:0007669"/>
    <property type="project" value="UniProtKB-UniRule"/>
</dbReference>
<reference evidence="14" key="1">
    <citation type="submission" date="2023-02" db="EMBL/GenBank/DDBJ databases">
        <title>Genome of toxic invasive species Heracleum sosnowskyi carries increased number of genes despite the absence of recent whole-genome duplications.</title>
        <authorList>
            <person name="Schelkunov M."/>
            <person name="Shtratnikova V."/>
            <person name="Makarenko M."/>
            <person name="Klepikova A."/>
            <person name="Omelchenko D."/>
            <person name="Novikova G."/>
            <person name="Obukhova E."/>
            <person name="Bogdanov V."/>
            <person name="Penin A."/>
            <person name="Logacheva M."/>
        </authorList>
    </citation>
    <scope>NUCLEOTIDE SEQUENCE</scope>
    <source>
        <strain evidence="14">Hsosn_3</strain>
        <tissue evidence="14">Leaf</tissue>
    </source>
</reference>
<evidence type="ECO:0000259" key="13">
    <source>
        <dbReference type="Pfam" id="PF21081"/>
    </source>
</evidence>
<keyword evidence="5" id="KW-0053">Apoptosis</keyword>
<keyword evidence="15" id="KW-1185">Reference proteome</keyword>
<dbReference type="GO" id="GO:0005789">
    <property type="term" value="C:endoplasmic reticulum membrane"/>
    <property type="evidence" value="ECO:0007669"/>
    <property type="project" value="UniProtKB-SubCell"/>
</dbReference>
<evidence type="ECO:0000256" key="1">
    <source>
        <dbReference type="ARBA" id="ARBA00004477"/>
    </source>
</evidence>
<evidence type="ECO:0000256" key="7">
    <source>
        <dbReference type="ARBA" id="ARBA00022927"/>
    </source>
</evidence>
<comment type="similarity">
    <text evidence="2 11">Belongs to the BCAP29/BCAP31 family.</text>
</comment>
<feature type="transmembrane region" description="Helical" evidence="11">
    <location>
        <begin position="43"/>
        <end position="62"/>
    </location>
</feature>
<name>A0AAD8IN54_9APIA</name>
<dbReference type="PANTHER" id="PTHR12701:SF56">
    <property type="entry name" value="ENDOPLASMIC RETICULUM TRANSMEMBRANE PROTEIN"/>
    <property type="match status" value="1"/>
</dbReference>
<evidence type="ECO:0000256" key="5">
    <source>
        <dbReference type="ARBA" id="ARBA00022703"/>
    </source>
</evidence>
<dbReference type="FunFam" id="1.20.5.110:FF:000011">
    <property type="entry name" value="B-cell receptor-associated protein 29"/>
    <property type="match status" value="1"/>
</dbReference>
<dbReference type="InterPro" id="IPR048398">
    <property type="entry name" value="Methyltrans_Mon_C"/>
</dbReference>
<comment type="subcellular location">
    <subcellularLocation>
        <location evidence="1 11">Endoplasmic reticulum membrane</location>
        <topology evidence="1 11">Multi-pass membrane protein</topology>
    </subcellularLocation>
</comment>
<feature type="region of interest" description="Disordered" evidence="12">
    <location>
        <begin position="197"/>
        <end position="219"/>
    </location>
</feature>
<keyword evidence="4 11" id="KW-0812">Transmembrane</keyword>
<evidence type="ECO:0000256" key="10">
    <source>
        <dbReference type="ARBA" id="ARBA00023136"/>
    </source>
</evidence>
<dbReference type="Pfam" id="PF21081">
    <property type="entry name" value="Methyltrans_Mon_3rd"/>
    <property type="match status" value="1"/>
</dbReference>
<evidence type="ECO:0000256" key="4">
    <source>
        <dbReference type="ARBA" id="ARBA00022692"/>
    </source>
</evidence>
<evidence type="ECO:0000313" key="14">
    <source>
        <dbReference type="EMBL" id="KAK1389049.1"/>
    </source>
</evidence>
<dbReference type="PANTHER" id="PTHR12701">
    <property type="entry name" value="BCR-ASSOCIATED PROTEIN, BAP"/>
    <property type="match status" value="1"/>
</dbReference>
<dbReference type="GO" id="GO:0006888">
    <property type="term" value="P:endoplasmic reticulum to Golgi vesicle-mediated transport"/>
    <property type="evidence" value="ECO:0007669"/>
    <property type="project" value="UniProtKB-UniRule"/>
</dbReference>
<proteinExistence type="inferred from homology"/>
<dbReference type="AlphaFoldDB" id="A0AAD8IN54"/>
<organism evidence="14 15">
    <name type="scientific">Heracleum sosnowskyi</name>
    <dbReference type="NCBI Taxonomy" id="360622"/>
    <lineage>
        <taxon>Eukaryota</taxon>
        <taxon>Viridiplantae</taxon>
        <taxon>Streptophyta</taxon>
        <taxon>Embryophyta</taxon>
        <taxon>Tracheophyta</taxon>
        <taxon>Spermatophyta</taxon>
        <taxon>Magnoliopsida</taxon>
        <taxon>eudicotyledons</taxon>
        <taxon>Gunneridae</taxon>
        <taxon>Pentapetalae</taxon>
        <taxon>asterids</taxon>
        <taxon>campanulids</taxon>
        <taxon>Apiales</taxon>
        <taxon>Apiaceae</taxon>
        <taxon>Apioideae</taxon>
        <taxon>apioid superclade</taxon>
        <taxon>Tordylieae</taxon>
        <taxon>Tordyliinae</taxon>
        <taxon>Heracleum</taxon>
    </lineage>
</organism>
<evidence type="ECO:0000256" key="12">
    <source>
        <dbReference type="SAM" id="MobiDB-lite"/>
    </source>
</evidence>
<keyword evidence="10 11" id="KW-0472">Membrane</keyword>
<evidence type="ECO:0000256" key="6">
    <source>
        <dbReference type="ARBA" id="ARBA00022824"/>
    </source>
</evidence>
<dbReference type="EMBL" id="JAUIZM010000004">
    <property type="protein sequence ID" value="KAK1389049.1"/>
    <property type="molecule type" value="Genomic_DNA"/>
</dbReference>
<protein>
    <recommendedName>
        <fullName evidence="11">Endoplasmic reticulum transmembrane protein</fullName>
    </recommendedName>
</protein>
<reference evidence="14" key="2">
    <citation type="submission" date="2023-05" db="EMBL/GenBank/DDBJ databases">
        <authorList>
            <person name="Schelkunov M.I."/>
        </authorList>
    </citation>
    <scope>NUCLEOTIDE SEQUENCE</scope>
    <source>
        <strain evidence="14">Hsosn_3</strain>
        <tissue evidence="14">Leaf</tissue>
    </source>
</reference>
<keyword evidence="6 11" id="KW-0256">Endoplasmic reticulum</keyword>
<evidence type="ECO:0000256" key="8">
    <source>
        <dbReference type="ARBA" id="ARBA00022989"/>
    </source>
</evidence>
<evidence type="ECO:0000256" key="9">
    <source>
        <dbReference type="ARBA" id="ARBA00023054"/>
    </source>
</evidence>
<gene>
    <name evidence="14" type="ORF">POM88_017227</name>
</gene>
<dbReference type="InterPro" id="IPR008417">
    <property type="entry name" value="BAP29/BAP31"/>
</dbReference>
<evidence type="ECO:0000313" key="15">
    <source>
        <dbReference type="Proteomes" id="UP001237642"/>
    </source>
</evidence>
<dbReference type="Proteomes" id="UP001237642">
    <property type="component" value="Unassembled WGS sequence"/>
</dbReference>
<keyword evidence="9" id="KW-0175">Coiled coil</keyword>
<feature type="transmembrane region" description="Helical" evidence="11">
    <location>
        <begin position="6"/>
        <end position="22"/>
    </location>
</feature>
<comment type="caution">
    <text evidence="14">The sequence shown here is derived from an EMBL/GenBank/DDBJ whole genome shotgun (WGS) entry which is preliminary data.</text>
</comment>
<keyword evidence="11" id="KW-0931">ER-Golgi transport</keyword>
<accession>A0AAD8IN54</accession>
<keyword evidence="8 11" id="KW-1133">Transmembrane helix</keyword>
<evidence type="ECO:0000256" key="3">
    <source>
        <dbReference type="ARBA" id="ARBA00022448"/>
    </source>
</evidence>
<feature type="transmembrane region" description="Helical" evidence="11">
    <location>
        <begin position="82"/>
        <end position="102"/>
    </location>
</feature>
<keyword evidence="3 11" id="KW-0813">Transport</keyword>
<feature type="domain" description="Virus-capping methyltransferase C-terminal" evidence="13">
    <location>
        <begin position="50"/>
        <end position="119"/>
    </location>
</feature>
<dbReference type="GO" id="GO:0070973">
    <property type="term" value="P:protein localization to endoplasmic reticulum exit site"/>
    <property type="evidence" value="ECO:0007669"/>
    <property type="project" value="UniProtKB-UniRule"/>
</dbReference>
<dbReference type="Gene3D" id="1.20.5.110">
    <property type="match status" value="1"/>
</dbReference>
<evidence type="ECO:0000256" key="2">
    <source>
        <dbReference type="ARBA" id="ARBA00007956"/>
    </source>
</evidence>
<keyword evidence="7 11" id="KW-0653">Protein transport</keyword>
<sequence>MIQLLFTLMLSEMASIMLLLFRNPLRKLLIMGIDRAKRGRAPLVVKSVAATVFVIMIYYVYAVREIQTRPIESLNPTDQILLANYMLQASLMGFSLFLSFMIDKLHHYIRELRLLRKAMETAKKQNRSFEDNKSGGVEEVKGLGEEISTLRAKIKELEIECASKDNEVKSAETSLGALKSQSEGFLQEHARLQEENESFRNQLQSVDQGLTHSDGKKNM</sequence>
<evidence type="ECO:0000256" key="11">
    <source>
        <dbReference type="RuleBase" id="RU367026"/>
    </source>
</evidence>
<comment type="function">
    <text evidence="11">May play a role in anterograde transport of membrane proteins from the endoplasmic reticulum to the Golgi.</text>
</comment>
<feature type="compositionally biased region" description="Polar residues" evidence="12">
    <location>
        <begin position="199"/>
        <end position="211"/>
    </location>
</feature>